<keyword evidence="7" id="KW-0564">Palmitate</keyword>
<evidence type="ECO:0000256" key="7">
    <source>
        <dbReference type="ARBA" id="ARBA00023139"/>
    </source>
</evidence>
<keyword evidence="9" id="KW-0812">Transmembrane</keyword>
<protein>
    <recommendedName>
        <fullName evidence="10">PBP domain-containing protein</fullName>
    </recommendedName>
</protein>
<name>A0AB38JW80_9LACO</name>
<evidence type="ECO:0000256" key="9">
    <source>
        <dbReference type="SAM" id="Phobius"/>
    </source>
</evidence>
<dbReference type="AlphaFoldDB" id="A0AB38JW80"/>
<evidence type="ECO:0000256" key="8">
    <source>
        <dbReference type="ARBA" id="ARBA00023288"/>
    </source>
</evidence>
<gene>
    <name evidence="11" type="ORF">C5L28_001800</name>
</gene>
<evidence type="ECO:0000256" key="5">
    <source>
        <dbReference type="ARBA" id="ARBA00022592"/>
    </source>
</evidence>
<feature type="transmembrane region" description="Helical" evidence="9">
    <location>
        <begin position="84"/>
        <end position="107"/>
    </location>
</feature>
<keyword evidence="8" id="KW-0449">Lipoprotein</keyword>
<keyword evidence="5" id="KW-0813">Transport</keyword>
<evidence type="ECO:0000256" key="4">
    <source>
        <dbReference type="ARBA" id="ARBA00011529"/>
    </source>
</evidence>
<comment type="caution">
    <text evidence="11">The sequence shown here is derived from an EMBL/GenBank/DDBJ whole genome shotgun (WGS) entry which is preliminary data.</text>
</comment>
<dbReference type="InterPro" id="IPR024370">
    <property type="entry name" value="PBP_domain"/>
</dbReference>
<keyword evidence="12" id="KW-1185">Reference proteome</keyword>
<dbReference type="InterPro" id="IPR050811">
    <property type="entry name" value="Phosphate_ABC_transporter"/>
</dbReference>
<keyword evidence="9" id="KW-1133">Transmembrane helix</keyword>
<dbReference type="GO" id="GO:0006817">
    <property type="term" value="P:phosphate ion transport"/>
    <property type="evidence" value="ECO:0007669"/>
    <property type="project" value="UniProtKB-KW"/>
</dbReference>
<comment type="similarity">
    <text evidence="3">Belongs to the PstS family.</text>
</comment>
<organism evidence="11 12">
    <name type="scientific">Lentilactobacillus parakefiri</name>
    <dbReference type="NCBI Taxonomy" id="152332"/>
    <lineage>
        <taxon>Bacteria</taxon>
        <taxon>Bacillati</taxon>
        <taxon>Bacillota</taxon>
        <taxon>Bacilli</taxon>
        <taxon>Lactobacillales</taxon>
        <taxon>Lactobacillaceae</taxon>
        <taxon>Lentilactobacillus</taxon>
    </lineage>
</organism>
<evidence type="ECO:0000256" key="2">
    <source>
        <dbReference type="ARBA" id="ARBA00004193"/>
    </source>
</evidence>
<evidence type="ECO:0000259" key="10">
    <source>
        <dbReference type="Pfam" id="PF12849"/>
    </source>
</evidence>
<feature type="transmembrane region" description="Helical" evidence="9">
    <location>
        <begin position="28"/>
        <end position="48"/>
    </location>
</feature>
<dbReference type="GO" id="GO:0005886">
    <property type="term" value="C:plasma membrane"/>
    <property type="evidence" value="ECO:0007669"/>
    <property type="project" value="UniProtKB-SubCell"/>
</dbReference>
<comment type="function">
    <text evidence="1">Part of the ABC transporter complex PstSACB involved in phosphate import.</text>
</comment>
<evidence type="ECO:0000256" key="3">
    <source>
        <dbReference type="ARBA" id="ARBA00008725"/>
    </source>
</evidence>
<dbReference type="EMBL" id="PUFL01000034">
    <property type="protein sequence ID" value="TDG93330.1"/>
    <property type="molecule type" value="Genomic_DNA"/>
</dbReference>
<feature type="transmembrane region" description="Helical" evidence="9">
    <location>
        <begin position="170"/>
        <end position="187"/>
    </location>
</feature>
<comment type="subcellular location">
    <subcellularLocation>
        <location evidence="2">Cell membrane</location>
        <topology evidence="2">Lipid-anchor</topology>
    </subcellularLocation>
</comment>
<evidence type="ECO:0000313" key="12">
    <source>
        <dbReference type="Proteomes" id="UP000294668"/>
    </source>
</evidence>
<dbReference type="Proteomes" id="UP000294668">
    <property type="component" value="Unassembled WGS sequence"/>
</dbReference>
<dbReference type="SUPFAM" id="SSF53850">
    <property type="entry name" value="Periplasmic binding protein-like II"/>
    <property type="match status" value="1"/>
</dbReference>
<keyword evidence="9" id="KW-0472">Membrane</keyword>
<feature type="transmembrane region" description="Helical" evidence="9">
    <location>
        <begin position="139"/>
        <end position="158"/>
    </location>
</feature>
<dbReference type="PANTHER" id="PTHR30570">
    <property type="entry name" value="PERIPLASMIC PHOSPHATE BINDING COMPONENT OF PHOSPHATE ABC TRANSPORTER"/>
    <property type="match status" value="1"/>
</dbReference>
<reference evidence="11 12" key="1">
    <citation type="journal article" date="2019" name="Appl. Microbiol. Biotechnol.">
        <title>Uncovering carbohydrate metabolism through a genotype-phenotype association study of 56 lactic acid bacteria genomes.</title>
        <authorList>
            <person name="Buron-Moles G."/>
            <person name="Chailyan A."/>
            <person name="Dolejs I."/>
            <person name="Forster J."/>
            <person name="Miks M.H."/>
        </authorList>
    </citation>
    <scope>NUCLEOTIDE SEQUENCE [LARGE SCALE GENOMIC DNA]</scope>
    <source>
        <strain evidence="11 12">DSM 10551</strain>
    </source>
</reference>
<comment type="subunit">
    <text evidence="4">The complex is composed of two ATP-binding proteins (PstB), two transmembrane proteins (PstC and PstA) and a solute-binding protein (PstS).</text>
</comment>
<feature type="domain" description="PBP" evidence="10">
    <location>
        <begin position="237"/>
        <end position="474"/>
    </location>
</feature>
<sequence length="490" mass="55725">MNPIIRIYIYKGETIITKSIKKYRKTHWWLLIRALLLSPLIVGSTGVYGIFWSGWALLPAFLLNAIYWYRYNRKNQFSNYRDQIWAVLVAFIYYFGSLTIILAAAHYSYLDTAIYYPAFIFPYNFSAVAVAVGLFYHHLGWMFVGTFWSAVLGILTYQWQTHHLPKLHRIQVGGFIVIFLVSLLPLYQNFANNLKYTDTSGTSSLNLAKYQPFKNRKALATLNHPTTLQIQSKFPRLNGATALYPMYSAVAQTLYTGVSARQGSQLVKVDSTPKAFNSLLKKQSDVIFMAKPSAAQFRAAKQHHVHLKLTKIGSEAFVFFVNQHNPVDNLSLKQIQSIYQRQTIFWSSVGGKFAAIQPFQRPEGSGSQTAMEQMVMANKQMAKPLRYQEFDVMDGVIDGVAGYNNRTNAIGYSFRFFATQMMHNKQVKLLKINGVSPTAANIRNDKYPLTAHFYAITGTHPSKNSERLINWLTTNDGQALINRTGYVGLK</sequence>
<feature type="transmembrane region" description="Helical" evidence="9">
    <location>
        <begin position="113"/>
        <end position="132"/>
    </location>
</feature>
<dbReference type="Pfam" id="PF12849">
    <property type="entry name" value="PBP_like_2"/>
    <property type="match status" value="1"/>
</dbReference>
<evidence type="ECO:0000256" key="6">
    <source>
        <dbReference type="ARBA" id="ARBA00022729"/>
    </source>
</evidence>
<feature type="transmembrane region" description="Helical" evidence="9">
    <location>
        <begin position="54"/>
        <end position="72"/>
    </location>
</feature>
<dbReference type="Gene3D" id="3.40.190.10">
    <property type="entry name" value="Periplasmic binding protein-like II"/>
    <property type="match status" value="2"/>
</dbReference>
<keyword evidence="6" id="KW-0732">Signal</keyword>
<evidence type="ECO:0000256" key="1">
    <source>
        <dbReference type="ARBA" id="ARBA00002841"/>
    </source>
</evidence>
<dbReference type="PANTHER" id="PTHR30570:SF1">
    <property type="entry name" value="PHOSPHATE-BINDING PROTEIN PSTS"/>
    <property type="match status" value="1"/>
</dbReference>
<accession>A0AB38JW80</accession>
<evidence type="ECO:0000313" key="11">
    <source>
        <dbReference type="EMBL" id="TDG93330.1"/>
    </source>
</evidence>
<keyword evidence="5" id="KW-0592">Phosphate transport</keyword>
<proteinExistence type="inferred from homology"/>